<reference evidence="2" key="1">
    <citation type="submission" date="2021-11" db="EMBL/GenBank/DDBJ databases">
        <authorList>
            <person name="Schell T."/>
        </authorList>
    </citation>
    <scope>NUCLEOTIDE SEQUENCE</scope>
    <source>
        <strain evidence="2">M5</strain>
    </source>
</reference>
<feature type="region of interest" description="Disordered" evidence="1">
    <location>
        <begin position="1"/>
        <end position="24"/>
    </location>
</feature>
<name>A0A8J2RCD8_9CRUS</name>
<dbReference type="GO" id="GO:0072318">
    <property type="term" value="P:clathrin coat disassembly"/>
    <property type="evidence" value="ECO:0007669"/>
    <property type="project" value="TreeGrafter"/>
</dbReference>
<dbReference type="InterPro" id="IPR036869">
    <property type="entry name" value="J_dom_sf"/>
</dbReference>
<dbReference type="OrthoDB" id="1717591at2759"/>
<dbReference type="GO" id="GO:0030276">
    <property type="term" value="F:clathrin binding"/>
    <property type="evidence" value="ECO:0007669"/>
    <property type="project" value="TreeGrafter"/>
</dbReference>
<evidence type="ECO:0000256" key="1">
    <source>
        <dbReference type="SAM" id="MobiDB-lite"/>
    </source>
</evidence>
<organism evidence="2 3">
    <name type="scientific">Daphnia galeata</name>
    <dbReference type="NCBI Taxonomy" id="27404"/>
    <lineage>
        <taxon>Eukaryota</taxon>
        <taxon>Metazoa</taxon>
        <taxon>Ecdysozoa</taxon>
        <taxon>Arthropoda</taxon>
        <taxon>Crustacea</taxon>
        <taxon>Branchiopoda</taxon>
        <taxon>Diplostraca</taxon>
        <taxon>Cladocera</taxon>
        <taxon>Anomopoda</taxon>
        <taxon>Daphniidae</taxon>
        <taxon>Daphnia</taxon>
    </lineage>
</organism>
<dbReference type="AlphaFoldDB" id="A0A8J2RCD8"/>
<dbReference type="GO" id="GO:0072583">
    <property type="term" value="P:clathrin-dependent endocytosis"/>
    <property type="evidence" value="ECO:0007669"/>
    <property type="project" value="TreeGrafter"/>
</dbReference>
<sequence length="77" mass="8821">MFGDLLGTQGFDFSSTKKDSGPKTINAMRKEELAKDIDPDKMKIMDWTEGKQRNIRALLCSLHTVLWEGTKWQDVAF</sequence>
<dbReference type="SUPFAM" id="SSF46565">
    <property type="entry name" value="Chaperone J-domain"/>
    <property type="match status" value="1"/>
</dbReference>
<comment type="caution">
    <text evidence="2">The sequence shown here is derived from an EMBL/GenBank/DDBJ whole genome shotgun (WGS) entry which is preliminary data.</text>
</comment>
<evidence type="ECO:0000313" key="3">
    <source>
        <dbReference type="Proteomes" id="UP000789390"/>
    </source>
</evidence>
<dbReference type="PANTHER" id="PTHR23172:SF19">
    <property type="entry name" value="J DOMAIN-CONTAINING PROTEIN"/>
    <property type="match status" value="1"/>
</dbReference>
<accession>A0A8J2RCD8</accession>
<proteinExistence type="predicted"/>
<protein>
    <submittedName>
        <fullName evidence="2">Uncharacterized protein</fullName>
    </submittedName>
</protein>
<dbReference type="GO" id="GO:0005737">
    <property type="term" value="C:cytoplasm"/>
    <property type="evidence" value="ECO:0007669"/>
    <property type="project" value="TreeGrafter"/>
</dbReference>
<dbReference type="PANTHER" id="PTHR23172">
    <property type="entry name" value="AUXILIN/CYCLIN G-ASSOCIATED KINASE-RELATED"/>
    <property type="match status" value="1"/>
</dbReference>
<gene>
    <name evidence="2" type="ORF">DGAL_LOCUS917</name>
</gene>
<dbReference type="EMBL" id="CAKKLH010000008">
    <property type="protein sequence ID" value="CAH0098814.1"/>
    <property type="molecule type" value="Genomic_DNA"/>
</dbReference>
<evidence type="ECO:0000313" key="2">
    <source>
        <dbReference type="EMBL" id="CAH0098814.1"/>
    </source>
</evidence>
<keyword evidence="3" id="KW-1185">Reference proteome</keyword>
<dbReference type="GO" id="GO:0031982">
    <property type="term" value="C:vesicle"/>
    <property type="evidence" value="ECO:0007669"/>
    <property type="project" value="TreeGrafter"/>
</dbReference>
<dbReference type="Proteomes" id="UP000789390">
    <property type="component" value="Unassembled WGS sequence"/>
</dbReference>
<dbReference type="Gene3D" id="1.10.287.110">
    <property type="entry name" value="DnaJ domain"/>
    <property type="match status" value="1"/>
</dbReference>